<evidence type="ECO:0000313" key="3">
    <source>
        <dbReference type="Proteomes" id="UP000199600"/>
    </source>
</evidence>
<dbReference type="Proteomes" id="UP000199600">
    <property type="component" value="Unassembled WGS sequence"/>
</dbReference>
<dbReference type="Pfam" id="PF14397">
    <property type="entry name" value="ATPgrasp_ST"/>
    <property type="match status" value="1"/>
</dbReference>
<dbReference type="EMBL" id="FLQY01000109">
    <property type="protein sequence ID" value="SBT06782.1"/>
    <property type="molecule type" value="Genomic_DNA"/>
</dbReference>
<protein>
    <recommendedName>
        <fullName evidence="1">Alpha-L-glutamate ligase-related protein ATP-grasp domain-containing protein</fullName>
    </recommendedName>
</protein>
<dbReference type="AlphaFoldDB" id="A0A1A8XQQ3"/>
<dbReference type="SUPFAM" id="SSF56059">
    <property type="entry name" value="Glutathione synthetase ATP-binding domain-like"/>
    <property type="match status" value="1"/>
</dbReference>
<proteinExistence type="predicted"/>
<feature type="domain" description="Alpha-L-glutamate ligase-related protein ATP-grasp" evidence="1">
    <location>
        <begin position="64"/>
        <end position="344"/>
    </location>
</feature>
<gene>
    <name evidence="2" type="ORF">PROAA_1970004</name>
</gene>
<name>A0A1A8XQQ3_9RHOO</name>
<keyword evidence="3" id="KW-1185">Reference proteome</keyword>
<dbReference type="InterPro" id="IPR039523">
    <property type="entry name" value="RimK-rel_E_lig_ATP-grasp"/>
</dbReference>
<evidence type="ECO:0000259" key="1">
    <source>
        <dbReference type="Pfam" id="PF14397"/>
    </source>
</evidence>
<evidence type="ECO:0000313" key="2">
    <source>
        <dbReference type="EMBL" id="SBT06782.1"/>
    </source>
</evidence>
<sequence>MDSLLENIRAARAEDGKSVPRQLLEMLKLRLCKPPVGISEYFDYGIWHRSITADMRDEFIGWRQSAALDRELNDDTSRVLANDKLLNYLVLRANGYPIPSPLASYSAGGRRIADEKALQTPDEVRSFLLGDVYPFYVKPISAGYGRGVLGVTEREGTGFRLYDGRLIGLDEFMAPFAFAPYGGMLFQQPLGAHPAISELTGTKALSCVRFICFVTPNGPVIHTAFWKITTGRNMLDNFSHGDYGNCLGAIEVDSGKIVRVISRMGPGGQVDRHPTTDKLLLGMTLPDWARAVDLVHSASKHFPGLRLQNWDVALCPEGPVLLELNTESELAIPQAISGRGLMDQRLSQILTDIARDKAAYRAAIAQHDAVF</sequence>
<organism evidence="2 3">
    <name type="scientific">Candidatus Propionivibrio aalborgensis</name>
    <dbReference type="NCBI Taxonomy" id="1860101"/>
    <lineage>
        <taxon>Bacteria</taxon>
        <taxon>Pseudomonadati</taxon>
        <taxon>Pseudomonadota</taxon>
        <taxon>Betaproteobacteria</taxon>
        <taxon>Rhodocyclales</taxon>
        <taxon>Rhodocyclaceae</taxon>
        <taxon>Propionivibrio</taxon>
    </lineage>
</organism>
<reference evidence="2 3" key="1">
    <citation type="submission" date="2016-06" db="EMBL/GenBank/DDBJ databases">
        <authorList>
            <person name="Kjaerup R.B."/>
            <person name="Dalgaard T.S."/>
            <person name="Juul-Madsen H.R."/>
        </authorList>
    </citation>
    <scope>NUCLEOTIDE SEQUENCE [LARGE SCALE GENOMIC DNA]</scope>
    <source>
        <strain evidence="2">2</strain>
    </source>
</reference>
<accession>A0A1A8XQQ3</accession>
<dbReference type="RefSeq" id="WP_186410627.1">
    <property type="nucleotide sequence ID" value="NZ_FLQY01000109.1"/>
</dbReference>